<evidence type="ECO:0000313" key="2">
    <source>
        <dbReference type="EMBL" id="KAF6216533.1"/>
    </source>
</evidence>
<proteinExistence type="predicted"/>
<dbReference type="Proteomes" id="UP000466442">
    <property type="component" value="Linkage Group LG1"/>
</dbReference>
<feature type="compositionally biased region" description="Low complexity" evidence="1">
    <location>
        <begin position="28"/>
        <end position="39"/>
    </location>
</feature>
<evidence type="ECO:0000256" key="1">
    <source>
        <dbReference type="SAM" id="MobiDB-lite"/>
    </source>
</evidence>
<keyword evidence="3" id="KW-1185">Reference proteome</keyword>
<dbReference type="AlphaFoldDB" id="A0A8S9Y5S8"/>
<comment type="caution">
    <text evidence="2">The sequence shown here is derived from an EMBL/GenBank/DDBJ whole genome shotgun (WGS) entry which is preliminary data.</text>
</comment>
<evidence type="ECO:0000313" key="3">
    <source>
        <dbReference type="Proteomes" id="UP000466442"/>
    </source>
</evidence>
<reference evidence="2" key="1">
    <citation type="journal article" date="2021" name="Mol. Ecol. Resour.">
        <title>Apolygus lucorum genome provides insights into omnivorousness and mesophyll feeding.</title>
        <authorList>
            <person name="Liu Y."/>
            <person name="Liu H."/>
            <person name="Wang H."/>
            <person name="Huang T."/>
            <person name="Liu B."/>
            <person name="Yang B."/>
            <person name="Yin L."/>
            <person name="Li B."/>
            <person name="Zhang Y."/>
            <person name="Zhang S."/>
            <person name="Jiang F."/>
            <person name="Zhang X."/>
            <person name="Ren Y."/>
            <person name="Wang B."/>
            <person name="Wang S."/>
            <person name="Lu Y."/>
            <person name="Wu K."/>
            <person name="Fan W."/>
            <person name="Wang G."/>
        </authorList>
    </citation>
    <scope>NUCLEOTIDE SEQUENCE</scope>
    <source>
        <strain evidence="2">12Hb</strain>
    </source>
</reference>
<feature type="region of interest" description="Disordered" evidence="1">
    <location>
        <begin position="26"/>
        <end position="50"/>
    </location>
</feature>
<sequence length="511" mass="57601">MDDDEVVLEGSELEKLLLSVREDVETFSPNPSSHSCPNHKTPSSDPPIGHSSDKTVLAELICLKELLLSCGLMLDEDISFLVNEYPDHQERTYLGRLDHILLPGCCLTTDCLYGIQTISSLKSEEWDGRAPCGNEELDSIRKKDNEINQRNYDCSEYKTYSIKLPENEPGVDGSLLPPTSCTNEELGFPALTQDSTDGVSITKLEELCIEYLVMQSEYLRALGMWLCSPMHTNPDEVSSKISIHKESIARKHKMAQQVFNGALFTRYLERTNLPINGSTDVVVTKIHSALTALVIEALSLKSSLNEIEDRDGRSFEFGLSNLESCISDCTEIFKEVRSYSRKRNCTENNQESAKCTSEPGIGSSTRKTGVEVGHTDFSVSGEDKVYLCITDVSESMENINDESSFMDESPKYPNTLLNELRCVLEEKRIEFRQRESNAIKNSDLEAVENQFDLPQQPKLQLRGTVKMKNFLVMKMMMRVLQVNDFSPMCIVRNVSNYSIGLRRALKTEHSF</sequence>
<name>A0A8S9Y5S8_APOLU</name>
<accession>A0A8S9Y5S8</accession>
<dbReference type="EMBL" id="WIXP02000001">
    <property type="protein sequence ID" value="KAF6216533.1"/>
    <property type="molecule type" value="Genomic_DNA"/>
</dbReference>
<dbReference type="OrthoDB" id="6631209at2759"/>
<organism evidence="2 3">
    <name type="scientific">Apolygus lucorum</name>
    <name type="common">Small green plant bug</name>
    <name type="synonym">Lygocoris lucorum</name>
    <dbReference type="NCBI Taxonomy" id="248454"/>
    <lineage>
        <taxon>Eukaryota</taxon>
        <taxon>Metazoa</taxon>
        <taxon>Ecdysozoa</taxon>
        <taxon>Arthropoda</taxon>
        <taxon>Hexapoda</taxon>
        <taxon>Insecta</taxon>
        <taxon>Pterygota</taxon>
        <taxon>Neoptera</taxon>
        <taxon>Paraneoptera</taxon>
        <taxon>Hemiptera</taxon>
        <taxon>Heteroptera</taxon>
        <taxon>Panheteroptera</taxon>
        <taxon>Cimicomorpha</taxon>
        <taxon>Miridae</taxon>
        <taxon>Mirini</taxon>
        <taxon>Apolygus</taxon>
    </lineage>
</organism>
<gene>
    <name evidence="2" type="ORF">GE061_000876</name>
</gene>
<protein>
    <submittedName>
        <fullName evidence="2">Uncharacterized protein</fullName>
    </submittedName>
</protein>